<reference evidence="1" key="1">
    <citation type="submission" date="2023-04" db="EMBL/GenBank/DDBJ databases">
        <title>Comparative genomic analysis of Cohnella hashimotonis sp. nov., isolated from the International Space Station.</title>
        <authorList>
            <person name="Venkateswaran K."/>
            <person name="Simpson A."/>
        </authorList>
    </citation>
    <scope>NUCLEOTIDE SEQUENCE</scope>
    <source>
        <strain evidence="1">F6_2S_P_1</strain>
    </source>
</reference>
<protein>
    <recommendedName>
        <fullName evidence="3">NACHT domain-containing protein</fullName>
    </recommendedName>
</protein>
<gene>
    <name evidence="1" type="ORF">KB449_29405</name>
</gene>
<dbReference type="SUPFAM" id="SSF52540">
    <property type="entry name" value="P-loop containing nucleoside triphosphate hydrolases"/>
    <property type="match status" value="1"/>
</dbReference>
<evidence type="ECO:0008006" key="3">
    <source>
        <dbReference type="Google" id="ProtNLM"/>
    </source>
</evidence>
<proteinExistence type="predicted"/>
<evidence type="ECO:0000313" key="2">
    <source>
        <dbReference type="Proteomes" id="UP001161691"/>
    </source>
</evidence>
<keyword evidence="2" id="KW-1185">Reference proteome</keyword>
<dbReference type="Gene3D" id="3.40.50.300">
    <property type="entry name" value="P-loop containing nucleotide triphosphate hydrolases"/>
    <property type="match status" value="1"/>
</dbReference>
<name>A0ABT6TQH0_9BACL</name>
<dbReference type="Proteomes" id="UP001161691">
    <property type="component" value="Unassembled WGS sequence"/>
</dbReference>
<comment type="caution">
    <text evidence="1">The sequence shown here is derived from an EMBL/GenBank/DDBJ whole genome shotgun (WGS) entry which is preliminary data.</text>
</comment>
<evidence type="ECO:0000313" key="1">
    <source>
        <dbReference type="EMBL" id="MDI4649091.1"/>
    </source>
</evidence>
<dbReference type="InterPro" id="IPR027417">
    <property type="entry name" value="P-loop_NTPase"/>
</dbReference>
<dbReference type="RefSeq" id="WP_282911755.1">
    <property type="nucleotide sequence ID" value="NZ_JAGRPV010000001.1"/>
</dbReference>
<accession>A0ABT6TQH0</accession>
<sequence>MSNYSFDRFNSRDFEHMIQSLSKTIFGNGTIIFGDGPDGGREATFEGECPFPSSSNRWDGLWVIQAKYKIKTENEKDFAWIKMQFEKEMMSFEKRKKRGVRTPDNYIFFTNASISGVETTGTRDKLENLSKKYKHLVGNIVFFGESDLCRFLDNNREVATSYSSFILPGDILHSLFTLFNKNKKMEYELLSRYLEKEFKGDMVSRLEHAGNMTDKTINLEKVFIDLYATKDGLLNDNVIKGEYKFLKRIINIGDESHRMHSEAHIKIMENDINKFVLIGGPGYGKSTITQFLCQIHRANLLKSMSNQSISEEVISFLKDCLTSGIEEPQCIRLPIKITLKDYAGWVLKRKKEDEDKNISIVTYLKYVFEKKGDGEIGYDSIRELLSNMSLLFIFDGLDEVPITSNRRTVLEEIVTFVEIELRQRNSDAIIIATTRPQGYTREFDDTKFQHLQLADLSKDDCKMYLNKLMEMMEPSVENRENYLQLLKTALKDEVISSLMRTPLQATIMAVLVKSGGEPPRDRYNLFNEYYSTIFKREKQKGVVKVLNDYPKEVDAIHNKLGYFLQVSAEGKGTPSSSILIDEFKVFARQELEELELEKQVVENYIEEISFAIVERLVFITEVEDGRVGFNIRSLQEFFSAQFLMHNKADQYIITTLKLICGSAYWRNTFLFCVGYLYRHKDFLIDIIDSLCGELNGSSDDYDCATGKSVGKIGSWLALDILNEGTFRGVPKYENKFAKYLEELFIITACDLHANLGKVSNEIKRKYLKRFVEKYIVSPDYTSMRTSLVVSIHLLKNNFNEISEVLDNVYNDEIENQLLKIDNMSIEENWWVISKICNIIVQEKIVVIPREFRKFDFLEAIAKNHKDDKIIKKFILENSFMMVFQHFFNQESRLLKIINSILEPEFQLENEVLLNRNLIVHEYSESIHLNLVSIERVTRNSLKIADVCKMYGMVTMGYLFEFCNNPTKKNLWNLFHQLKIENNEVQLNIMSSEINWVFGKVFLNDPNLLNVEEEISNGLYGDIDDWTKYENKFKNSLLNIDDLLNEVPFKLLAYNTIFEITKVSRKEGFINFYLFYRSVNDVLRSQLHEELIIVLFFAFDTDFQTTLESLKENKMLEDIVIALKSNTNEEIDFLVNLLWSYIINNYTVYELHQHINNGIINFDNINIYEGFLPVQNQNIIQQSFEKAAQLISFTQTEGTIIRILFAMFSNLALDKTVLKLDKTNFQYLINAEYVDLANESSRLLLCFANKEITKETEISLIAKMKQFYNDAQFMDSLMRIIVNCWDDDSHAEELLVLFFKEVQLYHATNNFLILNYENAIRNLCHNYSTGIQISNLIVN</sequence>
<organism evidence="1 2">
    <name type="scientific">Cohnella hashimotonis</name>
    <dbReference type="NCBI Taxonomy" id="2826895"/>
    <lineage>
        <taxon>Bacteria</taxon>
        <taxon>Bacillati</taxon>
        <taxon>Bacillota</taxon>
        <taxon>Bacilli</taxon>
        <taxon>Bacillales</taxon>
        <taxon>Paenibacillaceae</taxon>
        <taxon>Cohnella</taxon>
    </lineage>
</organism>
<dbReference type="EMBL" id="JAGRPV010000001">
    <property type="protein sequence ID" value="MDI4649091.1"/>
    <property type="molecule type" value="Genomic_DNA"/>
</dbReference>